<reference evidence="3" key="1">
    <citation type="submission" date="2017-01" db="EMBL/GenBank/DDBJ databases">
        <title>Comparative genomics of anhydrobiosis in the tardigrade Hypsibius dujardini.</title>
        <authorList>
            <person name="Yoshida Y."/>
            <person name="Koutsovoulos G."/>
            <person name="Laetsch D."/>
            <person name="Stevens L."/>
            <person name="Kumar S."/>
            <person name="Horikawa D."/>
            <person name="Ishino K."/>
            <person name="Komine S."/>
            <person name="Tomita M."/>
            <person name="Blaxter M."/>
            <person name="Arakawa K."/>
        </authorList>
    </citation>
    <scope>NUCLEOTIDE SEQUENCE [LARGE SCALE GENOMIC DNA]</scope>
    <source>
        <strain evidence="3">Z151</strain>
    </source>
</reference>
<dbReference type="EMBL" id="MTYJ01000820">
    <property type="protein sequence ID" value="OWA55465.1"/>
    <property type="molecule type" value="Genomic_DNA"/>
</dbReference>
<feature type="transmembrane region" description="Helical" evidence="1">
    <location>
        <begin position="6"/>
        <end position="22"/>
    </location>
</feature>
<evidence type="ECO:0000256" key="1">
    <source>
        <dbReference type="SAM" id="Phobius"/>
    </source>
</evidence>
<gene>
    <name evidence="2" type="ORF">BV898_19852</name>
</gene>
<name>A0A9X6NJZ4_HYPEX</name>
<sequence length="83" mass="9078">VVNKIVKFVALLILNVWLIIAIERANRSPIAQVCVRAPGSDHKHCSSTNIVLLSSVAVSLVCQFPALMLHVLTIATDFNAYHL</sequence>
<keyword evidence="1" id="KW-0812">Transmembrane</keyword>
<evidence type="ECO:0000313" key="2">
    <source>
        <dbReference type="EMBL" id="OWA55465.1"/>
    </source>
</evidence>
<feature type="transmembrane region" description="Helical" evidence="1">
    <location>
        <begin position="50"/>
        <end position="75"/>
    </location>
</feature>
<comment type="caution">
    <text evidence="2">The sequence shown here is derived from an EMBL/GenBank/DDBJ whole genome shotgun (WGS) entry which is preliminary data.</text>
</comment>
<organism evidence="2 3">
    <name type="scientific">Hypsibius exemplaris</name>
    <name type="common">Freshwater tardigrade</name>
    <dbReference type="NCBI Taxonomy" id="2072580"/>
    <lineage>
        <taxon>Eukaryota</taxon>
        <taxon>Metazoa</taxon>
        <taxon>Ecdysozoa</taxon>
        <taxon>Tardigrada</taxon>
        <taxon>Eutardigrada</taxon>
        <taxon>Parachela</taxon>
        <taxon>Hypsibioidea</taxon>
        <taxon>Hypsibiidae</taxon>
        <taxon>Hypsibius</taxon>
    </lineage>
</organism>
<evidence type="ECO:0000313" key="3">
    <source>
        <dbReference type="Proteomes" id="UP000192578"/>
    </source>
</evidence>
<feature type="non-terminal residue" evidence="2">
    <location>
        <position position="1"/>
    </location>
</feature>
<keyword evidence="1" id="KW-1133">Transmembrane helix</keyword>
<accession>A0A9X6NJZ4</accession>
<protein>
    <submittedName>
        <fullName evidence="2">Uncharacterized protein</fullName>
    </submittedName>
</protein>
<proteinExistence type="predicted"/>
<dbReference type="Proteomes" id="UP000192578">
    <property type="component" value="Unassembled WGS sequence"/>
</dbReference>
<keyword evidence="1" id="KW-0472">Membrane</keyword>
<dbReference type="AlphaFoldDB" id="A0A9X6NJZ4"/>
<keyword evidence="3" id="KW-1185">Reference proteome</keyword>